<accession>A0ABQ1K208</accession>
<comment type="similarity">
    <text evidence="1">Belongs to the leucine-binding protein family.</text>
</comment>
<gene>
    <name evidence="4" type="ORF">GCM10007424_22180</name>
</gene>
<evidence type="ECO:0000313" key="4">
    <source>
        <dbReference type="EMBL" id="GGB81628.1"/>
    </source>
</evidence>
<dbReference type="Pfam" id="PF13458">
    <property type="entry name" value="Peripla_BP_6"/>
    <property type="match status" value="1"/>
</dbReference>
<evidence type="ECO:0000256" key="2">
    <source>
        <dbReference type="ARBA" id="ARBA00022729"/>
    </source>
</evidence>
<dbReference type="InterPro" id="IPR028082">
    <property type="entry name" value="Peripla_BP_I"/>
</dbReference>
<protein>
    <recommendedName>
        <fullName evidence="3">Leucine-binding protein domain-containing protein</fullName>
    </recommendedName>
</protein>
<feature type="domain" description="Leucine-binding protein" evidence="3">
    <location>
        <begin position="6"/>
        <end position="330"/>
    </location>
</feature>
<reference evidence="5" key="1">
    <citation type="journal article" date="2019" name="Int. J. Syst. Evol. Microbiol.">
        <title>The Global Catalogue of Microorganisms (GCM) 10K type strain sequencing project: providing services to taxonomists for standard genome sequencing and annotation.</title>
        <authorList>
            <consortium name="The Broad Institute Genomics Platform"/>
            <consortium name="The Broad Institute Genome Sequencing Center for Infectious Disease"/>
            <person name="Wu L."/>
            <person name="Ma J."/>
        </authorList>
    </citation>
    <scope>NUCLEOTIDE SEQUENCE [LARGE SCALE GENOMIC DNA]</scope>
    <source>
        <strain evidence="5">CGMCC 1.15461</strain>
    </source>
</reference>
<dbReference type="PANTHER" id="PTHR30483">
    <property type="entry name" value="LEUCINE-SPECIFIC-BINDING PROTEIN"/>
    <property type="match status" value="1"/>
</dbReference>
<proteinExistence type="inferred from homology"/>
<dbReference type="Gene3D" id="3.40.50.2300">
    <property type="match status" value="2"/>
</dbReference>
<dbReference type="EMBL" id="BMJE01000005">
    <property type="protein sequence ID" value="GGB81628.1"/>
    <property type="molecule type" value="Genomic_DNA"/>
</dbReference>
<dbReference type="InterPro" id="IPR028081">
    <property type="entry name" value="Leu-bd"/>
</dbReference>
<keyword evidence="2" id="KW-0732">Signal</keyword>
<name>A0ABQ1K208_9FLAO</name>
<organism evidence="4 5">
    <name type="scientific">Flavobacterium suaedae</name>
    <dbReference type="NCBI Taxonomy" id="1767027"/>
    <lineage>
        <taxon>Bacteria</taxon>
        <taxon>Pseudomonadati</taxon>
        <taxon>Bacteroidota</taxon>
        <taxon>Flavobacteriia</taxon>
        <taxon>Flavobacteriales</taxon>
        <taxon>Flavobacteriaceae</taxon>
        <taxon>Flavobacterium</taxon>
    </lineage>
</organism>
<evidence type="ECO:0000256" key="1">
    <source>
        <dbReference type="ARBA" id="ARBA00010062"/>
    </source>
</evidence>
<sequence length="377" mass="42987">MISKNKIGVLYPQSAQYKTLSQDFIKGIKCNDLSVEYYMESISIGSDEKIIIERIQKLQYQHDVNIIIGFFGHHKIEDVYQYAADNELILIATGLGATLPYSQAKYKGVYINSYALNESCYLLGKYLIESGYSNIVSSTSYYDAGYGLLSSIETSLLENDLTFSGHYITPFMPRENEAALMEQSIDNNGTDAVFAFHSGLYAKEHAGFIAQTELLHKFDYYIIPFTLNKDIFKGKNKNIYVVSSWLEEGEEEKHSAFSKAYNQENNKYPTVFTLLGYESGLILKEVLQNVESTSYEDVVNEINNVEISGPRGMLKFDESCNRTIFNHYIYKPIAYDENNFSFEKVETLNNNGHFIKKILSTPTPDRIGGWHNAYLCH</sequence>
<dbReference type="Proteomes" id="UP000615760">
    <property type="component" value="Unassembled WGS sequence"/>
</dbReference>
<dbReference type="InterPro" id="IPR051010">
    <property type="entry name" value="BCAA_transport"/>
</dbReference>
<keyword evidence="5" id="KW-1185">Reference proteome</keyword>
<dbReference type="SUPFAM" id="SSF53822">
    <property type="entry name" value="Periplasmic binding protein-like I"/>
    <property type="match status" value="1"/>
</dbReference>
<comment type="caution">
    <text evidence="4">The sequence shown here is derived from an EMBL/GenBank/DDBJ whole genome shotgun (WGS) entry which is preliminary data.</text>
</comment>
<dbReference type="RefSeq" id="WP_188621360.1">
    <property type="nucleotide sequence ID" value="NZ_BMJE01000005.1"/>
</dbReference>
<evidence type="ECO:0000259" key="3">
    <source>
        <dbReference type="Pfam" id="PF13458"/>
    </source>
</evidence>
<dbReference type="PANTHER" id="PTHR30483:SF6">
    <property type="entry name" value="PERIPLASMIC BINDING PROTEIN OF ABC TRANSPORTER FOR NATURAL AMINO ACIDS"/>
    <property type="match status" value="1"/>
</dbReference>
<evidence type="ECO:0000313" key="5">
    <source>
        <dbReference type="Proteomes" id="UP000615760"/>
    </source>
</evidence>